<sequence length="161" mass="18080">MDRRTVKQDPARDLTERFKKEGHFDKLKQEILAKTIESGGDSKTIQEALKLSVSDVVRQLVNEDEEIIFKNRGSTSAMLEGQLIKNNYAKIKDSEFGVDVEKFVGEALNDPAIRDEIKRGLFDMTADEKKVESTDKLNVDANGNNSEKTEEMANNNGEIAT</sequence>
<dbReference type="VEuPathDB" id="FungiDB:GWK60_I04675"/>
<dbReference type="GO" id="GO:0048188">
    <property type="term" value="C:Set1C/COMPASS complex"/>
    <property type="evidence" value="ECO:0007669"/>
    <property type="project" value="EnsemblFungi"/>
</dbReference>
<name>A0A0W0DZU5_CANGB</name>
<dbReference type="VEuPathDB" id="FungiDB:CAGL0I09174g"/>
<organism evidence="3 4">
    <name type="scientific">Candida glabrata</name>
    <name type="common">Yeast</name>
    <name type="synonym">Torulopsis glabrata</name>
    <dbReference type="NCBI Taxonomy" id="5478"/>
    <lineage>
        <taxon>Eukaryota</taxon>
        <taxon>Fungi</taxon>
        <taxon>Dikarya</taxon>
        <taxon>Ascomycota</taxon>
        <taxon>Saccharomycotina</taxon>
        <taxon>Saccharomycetes</taxon>
        <taxon>Saccharomycetales</taxon>
        <taxon>Saccharomycetaceae</taxon>
        <taxon>Nakaseomyces</taxon>
    </lineage>
</organism>
<feature type="compositionally biased region" description="Polar residues" evidence="1">
    <location>
        <begin position="141"/>
        <end position="161"/>
    </location>
</feature>
<gene>
    <name evidence="3" type="ORF">AO440_002729</name>
</gene>
<feature type="domain" description="BOD1/SHG1" evidence="2">
    <location>
        <begin position="14"/>
        <end position="119"/>
    </location>
</feature>
<protein>
    <submittedName>
        <fullName evidence="3">COMPASS component SHG1</fullName>
    </submittedName>
</protein>
<dbReference type="AlphaFoldDB" id="A0A0W0DZU5"/>
<evidence type="ECO:0000313" key="3">
    <source>
        <dbReference type="EMBL" id="KTB05090.1"/>
    </source>
</evidence>
<feature type="region of interest" description="Disordered" evidence="1">
    <location>
        <begin position="128"/>
        <end position="161"/>
    </location>
</feature>
<accession>A0A0W0DZU5</accession>
<dbReference type="Proteomes" id="UP000054886">
    <property type="component" value="Unassembled WGS sequence"/>
</dbReference>
<evidence type="ECO:0000256" key="1">
    <source>
        <dbReference type="SAM" id="MobiDB-lite"/>
    </source>
</evidence>
<comment type="caution">
    <text evidence="3">The sequence shown here is derived from an EMBL/GenBank/DDBJ whole genome shotgun (WGS) entry which is preliminary data.</text>
</comment>
<reference evidence="3 4" key="1">
    <citation type="submission" date="2015-10" db="EMBL/GenBank/DDBJ databases">
        <title>Draft genomes sequences of Candida glabrata isolates 1A, 1B, 2A, 2B, 3A and 3B.</title>
        <authorList>
            <person name="Haavelsrud O.E."/>
            <person name="Gaustad P."/>
        </authorList>
    </citation>
    <scope>NUCLEOTIDE SEQUENCE [LARGE SCALE GENOMIC DNA]</scope>
    <source>
        <strain evidence="3">910700640</strain>
    </source>
</reference>
<dbReference type="InterPro" id="IPR055264">
    <property type="entry name" value="BOD1/SHG1_dom"/>
</dbReference>
<dbReference type="EMBL" id="LLZZ01000114">
    <property type="protein sequence ID" value="KTB05090.1"/>
    <property type="molecule type" value="Genomic_DNA"/>
</dbReference>
<evidence type="ECO:0000259" key="2">
    <source>
        <dbReference type="Pfam" id="PF05205"/>
    </source>
</evidence>
<dbReference type="VEuPathDB" id="FungiDB:B1J91_I09174g"/>
<feature type="compositionally biased region" description="Basic and acidic residues" evidence="1">
    <location>
        <begin position="128"/>
        <end position="138"/>
    </location>
</feature>
<proteinExistence type="predicted"/>
<dbReference type="GO" id="GO:0042800">
    <property type="term" value="F:histone H3K4 methyltransferase activity"/>
    <property type="evidence" value="ECO:0007669"/>
    <property type="project" value="EnsemblFungi"/>
</dbReference>
<dbReference type="Pfam" id="PF05205">
    <property type="entry name" value="COMPASS-Shg1"/>
    <property type="match status" value="1"/>
</dbReference>
<dbReference type="VEuPathDB" id="FungiDB:GVI51_I09031"/>
<evidence type="ECO:0000313" key="4">
    <source>
        <dbReference type="Proteomes" id="UP000054886"/>
    </source>
</evidence>